<dbReference type="EMBL" id="BMAO01002199">
    <property type="protein sequence ID" value="GFQ79043.1"/>
    <property type="molecule type" value="Genomic_DNA"/>
</dbReference>
<accession>A0A8X6FFV7</accession>
<comment type="caution">
    <text evidence="1">The sequence shown here is derived from an EMBL/GenBank/DDBJ whole genome shotgun (WGS) entry which is preliminary data.</text>
</comment>
<evidence type="ECO:0000313" key="2">
    <source>
        <dbReference type="Proteomes" id="UP000887116"/>
    </source>
</evidence>
<evidence type="ECO:0000313" key="1">
    <source>
        <dbReference type="EMBL" id="GFQ79043.1"/>
    </source>
</evidence>
<keyword evidence="2" id="KW-1185">Reference proteome</keyword>
<dbReference type="Proteomes" id="UP000887116">
    <property type="component" value="Unassembled WGS sequence"/>
</dbReference>
<protein>
    <submittedName>
        <fullName evidence="1">Uncharacterized protein</fullName>
    </submittedName>
</protein>
<organism evidence="1 2">
    <name type="scientific">Trichonephila clavata</name>
    <name type="common">Joro spider</name>
    <name type="synonym">Nephila clavata</name>
    <dbReference type="NCBI Taxonomy" id="2740835"/>
    <lineage>
        <taxon>Eukaryota</taxon>
        <taxon>Metazoa</taxon>
        <taxon>Ecdysozoa</taxon>
        <taxon>Arthropoda</taxon>
        <taxon>Chelicerata</taxon>
        <taxon>Arachnida</taxon>
        <taxon>Araneae</taxon>
        <taxon>Araneomorphae</taxon>
        <taxon>Entelegynae</taxon>
        <taxon>Araneoidea</taxon>
        <taxon>Nephilidae</taxon>
        <taxon>Trichonephila</taxon>
    </lineage>
</organism>
<dbReference type="AlphaFoldDB" id="A0A8X6FFV7"/>
<proteinExistence type="predicted"/>
<sequence>MRLRICNAQVGLSFLQIEQSPVYRPYVGCPGVILRGWSQSSNCVAHIEEMPEHEENCYPLGSTSTYCSTEMAPLWTGCHPSGEIQHRRRYIFKAYCTTDKKWAQDY</sequence>
<reference evidence="1" key="1">
    <citation type="submission" date="2020-07" db="EMBL/GenBank/DDBJ databases">
        <title>Multicomponent nature underlies the extraordinary mechanical properties of spider dragline silk.</title>
        <authorList>
            <person name="Kono N."/>
            <person name="Nakamura H."/>
            <person name="Mori M."/>
            <person name="Yoshida Y."/>
            <person name="Ohtoshi R."/>
            <person name="Malay A.D."/>
            <person name="Moran D.A.P."/>
            <person name="Tomita M."/>
            <person name="Numata K."/>
            <person name="Arakawa K."/>
        </authorList>
    </citation>
    <scope>NUCLEOTIDE SEQUENCE</scope>
</reference>
<name>A0A8X6FFV7_TRICU</name>
<gene>
    <name evidence="1" type="ORF">TNCT_715541</name>
</gene>